<organism evidence="6 7">
    <name type="scientific">Exophiala aquamarina CBS 119918</name>
    <dbReference type="NCBI Taxonomy" id="1182545"/>
    <lineage>
        <taxon>Eukaryota</taxon>
        <taxon>Fungi</taxon>
        <taxon>Dikarya</taxon>
        <taxon>Ascomycota</taxon>
        <taxon>Pezizomycotina</taxon>
        <taxon>Eurotiomycetes</taxon>
        <taxon>Chaetothyriomycetidae</taxon>
        <taxon>Chaetothyriales</taxon>
        <taxon>Herpotrichiellaceae</taxon>
        <taxon>Exophiala</taxon>
    </lineage>
</organism>
<dbReference type="PROSITE" id="PS00455">
    <property type="entry name" value="AMP_BINDING"/>
    <property type="match status" value="1"/>
</dbReference>
<dbReference type="GO" id="GO:0016405">
    <property type="term" value="F:CoA-ligase activity"/>
    <property type="evidence" value="ECO:0007669"/>
    <property type="project" value="TreeGrafter"/>
</dbReference>
<dbReference type="HOGENOM" id="CLU_000022_59_2_1"/>
<dbReference type="InterPro" id="IPR000873">
    <property type="entry name" value="AMP-dep_synth/lig_dom"/>
</dbReference>
<feature type="domain" description="AMP-binding enzyme C-terminal" evidence="5">
    <location>
        <begin position="467"/>
        <end position="544"/>
    </location>
</feature>
<dbReference type="AlphaFoldDB" id="A0A072P9H6"/>
<evidence type="ECO:0000313" key="6">
    <source>
        <dbReference type="EMBL" id="KEF56402.1"/>
    </source>
</evidence>
<dbReference type="FunFam" id="3.30.300.30:FF:000007">
    <property type="entry name" value="4-coumarate--CoA ligase 2"/>
    <property type="match status" value="1"/>
</dbReference>
<dbReference type="GO" id="GO:0019748">
    <property type="term" value="P:secondary metabolic process"/>
    <property type="evidence" value="ECO:0007669"/>
    <property type="project" value="TreeGrafter"/>
</dbReference>
<dbReference type="SUPFAM" id="SSF56801">
    <property type="entry name" value="Acetyl-CoA synthetase-like"/>
    <property type="match status" value="1"/>
</dbReference>
<evidence type="ECO:0000256" key="1">
    <source>
        <dbReference type="ARBA" id="ARBA00006432"/>
    </source>
</evidence>
<gene>
    <name evidence="6" type="ORF">A1O9_07983</name>
</gene>
<dbReference type="VEuPathDB" id="FungiDB:A1O9_07983"/>
<keyword evidence="3" id="KW-0472">Membrane</keyword>
<dbReference type="GeneID" id="25282896"/>
<feature type="domain" description="AMP-dependent synthetase/ligase" evidence="4">
    <location>
        <begin position="36"/>
        <end position="418"/>
    </location>
</feature>
<dbReference type="Gene3D" id="3.40.50.12780">
    <property type="entry name" value="N-terminal domain of ligase-like"/>
    <property type="match status" value="1"/>
</dbReference>
<keyword evidence="7" id="KW-1185">Reference proteome</keyword>
<reference evidence="6 7" key="1">
    <citation type="submission" date="2013-03" db="EMBL/GenBank/DDBJ databases">
        <title>The Genome Sequence of Exophiala aquamarina CBS 119918.</title>
        <authorList>
            <consortium name="The Broad Institute Genomics Platform"/>
            <person name="Cuomo C."/>
            <person name="de Hoog S."/>
            <person name="Gorbushina A."/>
            <person name="Walker B."/>
            <person name="Young S.K."/>
            <person name="Zeng Q."/>
            <person name="Gargeya S."/>
            <person name="Fitzgerald M."/>
            <person name="Haas B."/>
            <person name="Abouelleil A."/>
            <person name="Allen A.W."/>
            <person name="Alvarado L."/>
            <person name="Arachchi H.M."/>
            <person name="Berlin A.M."/>
            <person name="Chapman S.B."/>
            <person name="Gainer-Dewar J."/>
            <person name="Goldberg J."/>
            <person name="Griggs A."/>
            <person name="Gujja S."/>
            <person name="Hansen M."/>
            <person name="Howarth C."/>
            <person name="Imamovic A."/>
            <person name="Ireland A."/>
            <person name="Larimer J."/>
            <person name="McCowan C."/>
            <person name="Murphy C."/>
            <person name="Pearson M."/>
            <person name="Poon T.W."/>
            <person name="Priest M."/>
            <person name="Roberts A."/>
            <person name="Saif S."/>
            <person name="Shea T."/>
            <person name="Sisk P."/>
            <person name="Sykes S."/>
            <person name="Wortman J."/>
            <person name="Nusbaum C."/>
            <person name="Birren B."/>
        </authorList>
    </citation>
    <scope>NUCLEOTIDE SEQUENCE [LARGE SCALE GENOMIC DNA]</scope>
    <source>
        <strain evidence="6 7">CBS 119918</strain>
    </source>
</reference>
<dbReference type="Pfam" id="PF13193">
    <property type="entry name" value="AMP-binding_C"/>
    <property type="match status" value="1"/>
</dbReference>
<dbReference type="PANTHER" id="PTHR24096:SF149">
    <property type="entry name" value="AMP-BINDING DOMAIN-CONTAINING PROTEIN-RELATED"/>
    <property type="match status" value="1"/>
</dbReference>
<dbReference type="OrthoDB" id="1898221at2759"/>
<dbReference type="Pfam" id="PF00501">
    <property type="entry name" value="AMP-binding"/>
    <property type="match status" value="1"/>
</dbReference>
<dbReference type="InterPro" id="IPR045851">
    <property type="entry name" value="AMP-bd_C_sf"/>
</dbReference>
<evidence type="ECO:0000256" key="3">
    <source>
        <dbReference type="SAM" id="Phobius"/>
    </source>
</evidence>
<protein>
    <recommendedName>
        <fullName evidence="8">4-coumarate-CoA ligase</fullName>
    </recommendedName>
</protein>
<dbReference type="STRING" id="1182545.A0A072P9H6"/>
<sequence>MSRIYRNPGPEPFVDVPKLDLLTLLFESEHSVAAISPEDIVLHVDADNPSNKVTRNDLRDLLQRIAHGLRHNYGIGANDPNKDVVTVISYGQPLVAAAFFGVIAAGGVYSAASPSSTVAELARQITIGTSNLIICSVEFKELATQAAKQCNVPLNRILVLESSPCWRLSSLYGGINAISEDKLPWGKITDPKLLKTSLITILWSSGTTGLPKGVMLSHENMAQEVYLLSLPGRAWAAKQIEAGKELKPFRALAHLPISHIAGLFGYLVIPFYSGGVVFWMRKYEWAKLLKHVKEHEITQFYTVPSIFLRISKSPDVKDHFKMVDGASTGAAPMDGVLQTAANAKLGQGETKIGQTWGLSETTGAVTMMPRGQSDVTGSIGLVMQNVELRMVDDDYNDVEPGQEGEMLVRSPLVTQGYFNNPQATKDAFHGDWFCTGDIGIMRDGKFYIVDRKKELLKYKGLQVAPAEIENVLFTHPKIQEAAVVGVNLPDDPGTDLPRAYVVADPAQVSEDEIKEFVKQRLAPYKQLRGGVVFVNELPKNAIGKYLRRELRDRAKKELGLGAAAKL</sequence>
<keyword evidence="2" id="KW-0436">Ligase</keyword>
<name>A0A072P9H6_9EURO</name>
<dbReference type="EMBL" id="AMGV01000006">
    <property type="protein sequence ID" value="KEF56402.1"/>
    <property type="molecule type" value="Genomic_DNA"/>
</dbReference>
<evidence type="ECO:0000259" key="5">
    <source>
        <dbReference type="Pfam" id="PF13193"/>
    </source>
</evidence>
<evidence type="ECO:0000256" key="2">
    <source>
        <dbReference type="ARBA" id="ARBA00022598"/>
    </source>
</evidence>
<dbReference type="InterPro" id="IPR025110">
    <property type="entry name" value="AMP-bd_C"/>
</dbReference>
<evidence type="ECO:0000313" key="7">
    <source>
        <dbReference type="Proteomes" id="UP000027920"/>
    </source>
</evidence>
<feature type="transmembrane region" description="Helical" evidence="3">
    <location>
        <begin position="260"/>
        <end position="280"/>
    </location>
</feature>
<evidence type="ECO:0000259" key="4">
    <source>
        <dbReference type="Pfam" id="PF00501"/>
    </source>
</evidence>
<keyword evidence="3" id="KW-1133">Transmembrane helix</keyword>
<dbReference type="InterPro" id="IPR020845">
    <property type="entry name" value="AMP-binding_CS"/>
</dbReference>
<proteinExistence type="inferred from homology"/>
<dbReference type="InterPro" id="IPR042099">
    <property type="entry name" value="ANL_N_sf"/>
</dbReference>
<dbReference type="PANTHER" id="PTHR24096">
    <property type="entry name" value="LONG-CHAIN-FATTY-ACID--COA LIGASE"/>
    <property type="match status" value="1"/>
</dbReference>
<dbReference type="Gene3D" id="3.30.300.30">
    <property type="match status" value="1"/>
</dbReference>
<comment type="similarity">
    <text evidence="1">Belongs to the ATP-dependent AMP-binding enzyme family.</text>
</comment>
<dbReference type="RefSeq" id="XP_013258992.1">
    <property type="nucleotide sequence ID" value="XM_013403538.1"/>
</dbReference>
<dbReference type="Proteomes" id="UP000027920">
    <property type="component" value="Unassembled WGS sequence"/>
</dbReference>
<keyword evidence="3" id="KW-0812">Transmembrane</keyword>
<accession>A0A072P9H6</accession>
<comment type="caution">
    <text evidence="6">The sequence shown here is derived from an EMBL/GenBank/DDBJ whole genome shotgun (WGS) entry which is preliminary data.</text>
</comment>
<evidence type="ECO:0008006" key="8">
    <source>
        <dbReference type="Google" id="ProtNLM"/>
    </source>
</evidence>